<feature type="domain" description="NADPH-dependent FMN reductase-like" evidence="3">
    <location>
        <begin position="1"/>
        <end position="153"/>
    </location>
</feature>
<evidence type="ECO:0000313" key="5">
    <source>
        <dbReference type="Proteomes" id="UP000460287"/>
    </source>
</evidence>
<dbReference type="InterPro" id="IPR051796">
    <property type="entry name" value="ISF_SsuE-like"/>
</dbReference>
<dbReference type="InterPro" id="IPR029039">
    <property type="entry name" value="Flavoprotein-like_sf"/>
</dbReference>
<dbReference type="Gene3D" id="3.40.50.360">
    <property type="match status" value="1"/>
</dbReference>
<dbReference type="SUPFAM" id="SSF52218">
    <property type="entry name" value="Flavoproteins"/>
    <property type="match status" value="1"/>
</dbReference>
<dbReference type="EMBL" id="VULX01000032">
    <property type="protein sequence ID" value="MSR92456.1"/>
    <property type="molecule type" value="Genomic_DNA"/>
</dbReference>
<protein>
    <submittedName>
        <fullName evidence="4">Flavodoxin family protein</fullName>
    </submittedName>
</protein>
<evidence type="ECO:0000259" key="3">
    <source>
        <dbReference type="Pfam" id="PF03358"/>
    </source>
</evidence>
<dbReference type="AlphaFoldDB" id="A0A7X2N0G0"/>
<dbReference type="Pfam" id="PF03358">
    <property type="entry name" value="FMN_red"/>
    <property type="match status" value="1"/>
</dbReference>
<dbReference type="PANTHER" id="PTHR43278:SF4">
    <property type="entry name" value="NAD(P)H-DEPENDENT FMN-CONTAINING OXIDOREDUCTASE YWQN-RELATED"/>
    <property type="match status" value="1"/>
</dbReference>
<gene>
    <name evidence="4" type="ORF">FYJ33_13910</name>
</gene>
<evidence type="ECO:0000256" key="2">
    <source>
        <dbReference type="ARBA" id="ARBA00022643"/>
    </source>
</evidence>
<dbReference type="PANTHER" id="PTHR43278">
    <property type="entry name" value="NAD(P)H-DEPENDENT FMN-CONTAINING OXIDOREDUCTASE YWQN-RELATED"/>
    <property type="match status" value="1"/>
</dbReference>
<dbReference type="GO" id="GO:0016491">
    <property type="term" value="F:oxidoreductase activity"/>
    <property type="evidence" value="ECO:0007669"/>
    <property type="project" value="InterPro"/>
</dbReference>
<dbReference type="RefSeq" id="WP_154532372.1">
    <property type="nucleotide sequence ID" value="NZ_VULX01000032.1"/>
</dbReference>
<reference evidence="4 5" key="1">
    <citation type="submission" date="2019-08" db="EMBL/GenBank/DDBJ databases">
        <title>In-depth cultivation of the pig gut microbiome towards novel bacterial diversity and tailored functional studies.</title>
        <authorList>
            <person name="Wylensek D."/>
            <person name="Hitch T.C.A."/>
            <person name="Clavel T."/>
        </authorList>
    </citation>
    <scope>NUCLEOTIDE SEQUENCE [LARGE SCALE GENOMIC DNA]</scope>
    <source>
        <strain evidence="4 5">WCA-383-APC-5B</strain>
    </source>
</reference>
<dbReference type="InterPro" id="IPR005025">
    <property type="entry name" value="FMN_Rdtase-like_dom"/>
</dbReference>
<proteinExistence type="predicted"/>
<keyword evidence="2" id="KW-0288">FMN</keyword>
<evidence type="ECO:0000313" key="4">
    <source>
        <dbReference type="EMBL" id="MSR92456.1"/>
    </source>
</evidence>
<dbReference type="Proteomes" id="UP000460287">
    <property type="component" value="Unassembled WGS sequence"/>
</dbReference>
<evidence type="ECO:0000256" key="1">
    <source>
        <dbReference type="ARBA" id="ARBA00022630"/>
    </source>
</evidence>
<keyword evidence="1" id="KW-0285">Flavoprotein</keyword>
<sequence length="206" mass="22412">MKVILVNGSPHSKGCTYTALMEVAGELNKNGIETEIFQVGTNPVAGCIACGACLKTGKCFRNDVVNDFIDKVSEADGFVFGSPVHYASASGEITSFLDRVFYGRGSLFANKIGASVVSCRRGGATAAFDQLNKYFTMNNMIVVSSQYWNMVHGNNSDEVVQDLEGMQTMRTLGKNMAWILKCIEAGRKAGVELPQREAPIKTNYIR</sequence>
<comment type="caution">
    <text evidence="4">The sequence shown here is derived from an EMBL/GenBank/DDBJ whole genome shotgun (WGS) entry which is preliminary data.</text>
</comment>
<keyword evidence="5" id="KW-1185">Reference proteome</keyword>
<accession>A0A7X2N0G0</accession>
<organism evidence="4 5">
    <name type="scientific">Inconstantimicrobium porci</name>
    <dbReference type="NCBI Taxonomy" id="2652291"/>
    <lineage>
        <taxon>Bacteria</taxon>
        <taxon>Bacillati</taxon>
        <taxon>Bacillota</taxon>
        <taxon>Clostridia</taxon>
        <taxon>Eubacteriales</taxon>
        <taxon>Clostridiaceae</taxon>
        <taxon>Inconstantimicrobium</taxon>
    </lineage>
</organism>
<name>A0A7X2N0G0_9CLOT</name>